<evidence type="ECO:0000259" key="3">
    <source>
        <dbReference type="Pfam" id="PF04892"/>
    </source>
</evidence>
<keyword evidence="2" id="KW-0472">Membrane</keyword>
<keyword evidence="2" id="KW-1133">Transmembrane helix</keyword>
<proteinExistence type="predicted"/>
<feature type="transmembrane region" description="Helical" evidence="2">
    <location>
        <begin position="173"/>
        <end position="191"/>
    </location>
</feature>
<evidence type="ECO:0000313" key="4">
    <source>
        <dbReference type="EMBL" id="MFH0249067.1"/>
    </source>
</evidence>
<evidence type="ECO:0000256" key="2">
    <source>
        <dbReference type="SAM" id="Phobius"/>
    </source>
</evidence>
<evidence type="ECO:0000313" key="5">
    <source>
        <dbReference type="Proteomes" id="UP001607069"/>
    </source>
</evidence>
<keyword evidence="5" id="KW-1185">Reference proteome</keyword>
<feature type="transmembrane region" description="Helical" evidence="2">
    <location>
        <begin position="138"/>
        <end position="157"/>
    </location>
</feature>
<dbReference type="PROSITE" id="PS51257">
    <property type="entry name" value="PROKAR_LIPOPROTEIN"/>
    <property type="match status" value="1"/>
</dbReference>
<feature type="domain" description="VanZ-like" evidence="3">
    <location>
        <begin position="83"/>
        <end position="151"/>
    </location>
</feature>
<reference evidence="4 5" key="1">
    <citation type="submission" date="2024-10" db="EMBL/GenBank/DDBJ databases">
        <authorList>
            <person name="Cho J.-C."/>
        </authorList>
    </citation>
    <scope>NUCLEOTIDE SEQUENCE [LARGE SCALE GENOMIC DNA]</scope>
    <source>
        <strain evidence="4 5">KCTC29696</strain>
    </source>
</reference>
<feature type="transmembrane region" description="Helical" evidence="2">
    <location>
        <begin position="107"/>
        <end position="126"/>
    </location>
</feature>
<comment type="caution">
    <text evidence="4">The sequence shown here is derived from an EMBL/GenBank/DDBJ whole genome shotgun (WGS) entry which is preliminary data.</text>
</comment>
<dbReference type="Proteomes" id="UP001607069">
    <property type="component" value="Unassembled WGS sequence"/>
</dbReference>
<evidence type="ECO:0000256" key="1">
    <source>
        <dbReference type="SAM" id="MobiDB-lite"/>
    </source>
</evidence>
<accession>A0ABW7HT60</accession>
<feature type="transmembrane region" description="Helical" evidence="2">
    <location>
        <begin position="12"/>
        <end position="28"/>
    </location>
</feature>
<name>A0ABW7HT60_9ACTN</name>
<keyword evidence="2" id="KW-0812">Transmembrane</keyword>
<protein>
    <submittedName>
        <fullName evidence="4">VanZ family protein</fullName>
    </submittedName>
</protein>
<gene>
    <name evidence="4" type="ORF">ACG5V6_12680</name>
</gene>
<feature type="transmembrane region" description="Helical" evidence="2">
    <location>
        <begin position="82"/>
        <end position="100"/>
    </location>
</feature>
<dbReference type="Pfam" id="PF04892">
    <property type="entry name" value="VanZ"/>
    <property type="match status" value="1"/>
</dbReference>
<feature type="region of interest" description="Disordered" evidence="1">
    <location>
        <begin position="433"/>
        <end position="456"/>
    </location>
</feature>
<sequence length="456" mass="48092">MLTAVFRGHEGFVAFAVFLTAACAAAVWHRARRRGLPRPALHALWAASAVSVVALTLWTTHGSGMSGVCTVNRDVLEPFRTVQGRLNAGLFVPFGLLGTLATRRPAVVLALGLLTSAAVETVQGAAPFVARLCDTSDLVANAAGVAAGVAAGALLVAGRSRETALPARTGRRALAATGVGAVLLGGVWLLWMSPAVVEHTVSDVPASAEQREAVETALREAFGGHYSVESASFVRGEGESGTVAAHFASGWAEVDWPERDGLRVDLIPGEVEEGHAFAVPGAPGPARTAEEAERIATGYAERYAPWALEGSRVAVERQRAEEAGDGTPGWWVTWTGRRGEVLLPKRLDVLVEPAGRLTGLVARNVEAPRLPEVTVPEERAWKAAGKHLGRGTGDAERAEPVLLAVRHEGAWRVHWLLTLREGSRTHTAAVDAATGEAHPAETWDASLGGQYQPFLP</sequence>
<dbReference type="RefSeq" id="WP_279950581.1">
    <property type="nucleotide sequence ID" value="NZ_BAABEN010000020.1"/>
</dbReference>
<organism evidence="4 5">
    <name type="scientific">Streptomyces chitinivorans</name>
    <dbReference type="NCBI Taxonomy" id="1257027"/>
    <lineage>
        <taxon>Bacteria</taxon>
        <taxon>Bacillati</taxon>
        <taxon>Actinomycetota</taxon>
        <taxon>Actinomycetes</taxon>
        <taxon>Kitasatosporales</taxon>
        <taxon>Streptomycetaceae</taxon>
        <taxon>Streptomyces</taxon>
    </lineage>
</organism>
<dbReference type="InterPro" id="IPR006976">
    <property type="entry name" value="VanZ-like"/>
</dbReference>
<feature type="transmembrane region" description="Helical" evidence="2">
    <location>
        <begin position="40"/>
        <end position="58"/>
    </location>
</feature>
<dbReference type="EMBL" id="JBIHMK010000040">
    <property type="protein sequence ID" value="MFH0249067.1"/>
    <property type="molecule type" value="Genomic_DNA"/>
</dbReference>